<keyword evidence="5" id="KW-1185">Reference proteome</keyword>
<evidence type="ECO:0000259" key="3">
    <source>
        <dbReference type="PROSITE" id="PS50835"/>
    </source>
</evidence>
<dbReference type="InterPro" id="IPR036179">
    <property type="entry name" value="Ig-like_dom_sf"/>
</dbReference>
<dbReference type="Pfam" id="PF07654">
    <property type="entry name" value="C1-set"/>
    <property type="match status" value="1"/>
</dbReference>
<feature type="transmembrane region" description="Helical" evidence="2">
    <location>
        <begin position="376"/>
        <end position="397"/>
    </location>
</feature>
<name>A0AAV2J1L0_KNICA</name>
<dbReference type="SUPFAM" id="SSF48726">
    <property type="entry name" value="Immunoglobulin"/>
    <property type="match status" value="1"/>
</dbReference>
<evidence type="ECO:0000313" key="4">
    <source>
        <dbReference type="EMBL" id="CAL1571175.1"/>
    </source>
</evidence>
<proteinExistence type="predicted"/>
<accession>A0AAV2J1L0</accession>
<keyword evidence="2" id="KW-1133">Transmembrane helix</keyword>
<keyword evidence="2" id="KW-0472">Membrane</keyword>
<dbReference type="Gene3D" id="2.60.40.10">
    <property type="entry name" value="Immunoglobulins"/>
    <property type="match status" value="2"/>
</dbReference>
<dbReference type="InterPro" id="IPR050380">
    <property type="entry name" value="Immune_Resp_Modulators"/>
</dbReference>
<keyword evidence="1" id="KW-0393">Immunoglobulin domain</keyword>
<dbReference type="InterPro" id="IPR007110">
    <property type="entry name" value="Ig-like_dom"/>
</dbReference>
<dbReference type="PROSITE" id="PS50835">
    <property type="entry name" value="IG_LIKE"/>
    <property type="match status" value="2"/>
</dbReference>
<feature type="domain" description="Ig-like" evidence="3">
    <location>
        <begin position="265"/>
        <end position="367"/>
    </location>
</feature>
<keyword evidence="2" id="KW-0812">Transmembrane</keyword>
<dbReference type="InterPro" id="IPR003597">
    <property type="entry name" value="Ig_C1-set"/>
</dbReference>
<dbReference type="AlphaFoldDB" id="A0AAV2J1L0"/>
<evidence type="ECO:0000256" key="2">
    <source>
        <dbReference type="SAM" id="Phobius"/>
    </source>
</evidence>
<protein>
    <recommendedName>
        <fullName evidence="3">Ig-like domain-containing protein</fullName>
    </recommendedName>
</protein>
<gene>
    <name evidence="4" type="ORF">KC01_LOCUS3326</name>
</gene>
<dbReference type="Proteomes" id="UP001497482">
    <property type="component" value="Chromosome 10"/>
</dbReference>
<organism evidence="4 5">
    <name type="scientific">Knipowitschia caucasica</name>
    <name type="common">Caucasian dwarf goby</name>
    <name type="synonym">Pomatoschistus caucasicus</name>
    <dbReference type="NCBI Taxonomy" id="637954"/>
    <lineage>
        <taxon>Eukaryota</taxon>
        <taxon>Metazoa</taxon>
        <taxon>Chordata</taxon>
        <taxon>Craniata</taxon>
        <taxon>Vertebrata</taxon>
        <taxon>Euteleostomi</taxon>
        <taxon>Actinopterygii</taxon>
        <taxon>Neopterygii</taxon>
        <taxon>Teleostei</taxon>
        <taxon>Neoteleostei</taxon>
        <taxon>Acanthomorphata</taxon>
        <taxon>Gobiaria</taxon>
        <taxon>Gobiiformes</taxon>
        <taxon>Gobioidei</taxon>
        <taxon>Gobiidae</taxon>
        <taxon>Gobiinae</taxon>
        <taxon>Knipowitschia</taxon>
    </lineage>
</organism>
<feature type="domain" description="Ig-like" evidence="3">
    <location>
        <begin position="153"/>
        <end position="246"/>
    </location>
</feature>
<sequence>MLRDFLSAFQMSLLPCRFTDEKVSLDAKGRINTTHIPRSAFLQFGLKDDRPVKPDAVTFLITPSKLDLRRVLAGAEVGQLSCELKRYSTDGSHVRWPVKGEHEYNRWFTVTISHTKKLFKIMAFIRQSTDQPPTGEDDFKSWAVIKDKEVLTTSVAMMMQTQTPVVNSTLKFQPKLHCQFEVDHKSPKVILEWRKHHRRKALFSSQLPSGQGQGSGVSLEQLRTGDASYTTAPTETSSEGTYLCNVDVHPLLGSLSVELQIQEPPHVSLNVDSTLTLSEDEVKRVVCEANGFYPLDVDIHWAHRGSTEVGPKAVKAIWFSSHSTHRNGTYRLFAFFHLQAKLWKSGRKFTCSVSHHALAAPIRKTFTIIVTEPGQWILIFNVFLLVVVVVLSLRYCLRREQCTLLLC</sequence>
<evidence type="ECO:0000313" key="5">
    <source>
        <dbReference type="Proteomes" id="UP001497482"/>
    </source>
</evidence>
<reference evidence="4 5" key="1">
    <citation type="submission" date="2024-04" db="EMBL/GenBank/DDBJ databases">
        <authorList>
            <person name="Waldvogel A.-M."/>
            <person name="Schoenle A."/>
        </authorList>
    </citation>
    <scope>NUCLEOTIDE SEQUENCE [LARGE SCALE GENOMIC DNA]</scope>
</reference>
<dbReference type="PANTHER" id="PTHR23411">
    <property type="entry name" value="TAPASIN"/>
    <property type="match status" value="1"/>
</dbReference>
<evidence type="ECO:0000256" key="1">
    <source>
        <dbReference type="ARBA" id="ARBA00023319"/>
    </source>
</evidence>
<dbReference type="InterPro" id="IPR013783">
    <property type="entry name" value="Ig-like_fold"/>
</dbReference>
<dbReference type="EMBL" id="OZ035832">
    <property type="protein sequence ID" value="CAL1571175.1"/>
    <property type="molecule type" value="Genomic_DNA"/>
</dbReference>
<dbReference type="InterPro" id="IPR003006">
    <property type="entry name" value="Ig/MHC_CS"/>
</dbReference>
<dbReference type="PROSITE" id="PS00290">
    <property type="entry name" value="IG_MHC"/>
    <property type="match status" value="1"/>
</dbReference>
<dbReference type="SMART" id="SM00407">
    <property type="entry name" value="IGc1"/>
    <property type="match status" value="1"/>
</dbReference>